<dbReference type="EMBL" id="SEOQ01000935">
    <property type="protein sequence ID" value="TFY55265.1"/>
    <property type="molecule type" value="Genomic_DNA"/>
</dbReference>
<name>A0A4Y9XYT6_9AGAM</name>
<proteinExistence type="predicted"/>
<feature type="transmembrane region" description="Helical" evidence="1">
    <location>
        <begin position="71"/>
        <end position="92"/>
    </location>
</feature>
<feature type="transmembrane region" description="Helical" evidence="1">
    <location>
        <begin position="42"/>
        <end position="59"/>
    </location>
</feature>
<evidence type="ECO:0000313" key="3">
    <source>
        <dbReference type="Proteomes" id="UP000298327"/>
    </source>
</evidence>
<evidence type="ECO:0000313" key="2">
    <source>
        <dbReference type="EMBL" id="TFY55265.1"/>
    </source>
</evidence>
<evidence type="ECO:0000256" key="1">
    <source>
        <dbReference type="SAM" id="Phobius"/>
    </source>
</evidence>
<accession>A0A4Y9XYT6</accession>
<sequence>MFLLAIGQVICDSINIFIAFFHHETRAERIAFMKDPTQAVHSWRYGILTIMILVADCLVHYRCYIIWKRMIWVVLLPFMLSLGGFICGFILIGHAHNRTPLTIQAQSALLTSLFALTFSANVISTVLLTYKLWKHNRAAKKVLHSAESAFAPVIRIVVESGAMTATIHLVYVVTLETRSEALETMAEMATAMFALISTLLIIRVQHNSDRRETRRSTTRPGLVGFRVAGTATGPDISVAMNTSTGSTQRRSDVEDWELALKYDKAATSREDV</sequence>
<keyword evidence="3" id="KW-1185">Reference proteome</keyword>
<comment type="caution">
    <text evidence="2">The sequence shown here is derived from an EMBL/GenBank/DDBJ whole genome shotgun (WGS) entry which is preliminary data.</text>
</comment>
<organism evidence="2 3">
    <name type="scientific">Dentipellis fragilis</name>
    <dbReference type="NCBI Taxonomy" id="205917"/>
    <lineage>
        <taxon>Eukaryota</taxon>
        <taxon>Fungi</taxon>
        <taxon>Dikarya</taxon>
        <taxon>Basidiomycota</taxon>
        <taxon>Agaricomycotina</taxon>
        <taxon>Agaricomycetes</taxon>
        <taxon>Russulales</taxon>
        <taxon>Hericiaceae</taxon>
        <taxon>Dentipellis</taxon>
    </lineage>
</organism>
<keyword evidence="1" id="KW-0812">Transmembrane</keyword>
<feature type="transmembrane region" description="Helical" evidence="1">
    <location>
        <begin position="153"/>
        <end position="173"/>
    </location>
</feature>
<feature type="transmembrane region" description="Helical" evidence="1">
    <location>
        <begin position="112"/>
        <end position="133"/>
    </location>
</feature>
<gene>
    <name evidence="2" type="ORF">EVG20_g9382</name>
</gene>
<keyword evidence="1" id="KW-1133">Transmembrane helix</keyword>
<feature type="transmembrane region" description="Helical" evidence="1">
    <location>
        <begin position="185"/>
        <end position="204"/>
    </location>
</feature>
<dbReference type="AlphaFoldDB" id="A0A4Y9XYT6"/>
<keyword evidence="1" id="KW-0472">Membrane</keyword>
<dbReference type="Proteomes" id="UP000298327">
    <property type="component" value="Unassembled WGS sequence"/>
</dbReference>
<dbReference type="OrthoDB" id="2756618at2759"/>
<protein>
    <submittedName>
        <fullName evidence="2">Uncharacterized protein</fullName>
    </submittedName>
</protein>
<reference evidence="2 3" key="1">
    <citation type="submission" date="2019-02" db="EMBL/GenBank/DDBJ databases">
        <title>Genome sequencing of the rare red list fungi Dentipellis fragilis.</title>
        <authorList>
            <person name="Buettner E."/>
            <person name="Kellner H."/>
        </authorList>
    </citation>
    <scope>NUCLEOTIDE SEQUENCE [LARGE SCALE GENOMIC DNA]</scope>
    <source>
        <strain evidence="2 3">DSM 105465</strain>
    </source>
</reference>